<dbReference type="GO" id="GO:0016757">
    <property type="term" value="F:glycosyltransferase activity"/>
    <property type="evidence" value="ECO:0007669"/>
    <property type="project" value="UniProtKB-KW"/>
</dbReference>
<evidence type="ECO:0000313" key="5">
    <source>
        <dbReference type="EMBL" id="SEG15627.1"/>
    </source>
</evidence>
<accession>A0A1H5XW04</accession>
<dbReference type="Pfam" id="PF00535">
    <property type="entry name" value="Glycos_transf_2"/>
    <property type="match status" value="1"/>
</dbReference>
<evidence type="ECO:0000259" key="4">
    <source>
        <dbReference type="Pfam" id="PF00535"/>
    </source>
</evidence>
<feature type="domain" description="Glycosyltransferase 2-like" evidence="4">
    <location>
        <begin position="4"/>
        <end position="168"/>
    </location>
</feature>
<dbReference type="OrthoDB" id="761861at2"/>
<dbReference type="AlphaFoldDB" id="A0A1H5XW04"/>
<dbReference type="PANTHER" id="PTHR43179">
    <property type="entry name" value="RHAMNOSYLTRANSFERASE WBBL"/>
    <property type="match status" value="1"/>
</dbReference>
<proteinExistence type="inferred from homology"/>
<sequence>MKISVCIPVFNFDVSNLVSDLKCEIEKSNLDADIILIDDASNKEFRDKNKQLISPNCYYIQLDKNLGRSKIRNLFLNYIATEYLLFLDCDCEIIKANFIQNYLDFIRVNPLAEVVYGGRILPKETPESQYLLRWKFAQQRENLNLQARKSKPWLSFQTNNFLIKKNLFKKHQFDENFNTYGYEDLLFALNLKTENIKIHHFENSVLNIDLETNTRYLKKVEESMATLAEMLQSPKSAKMASEIKVAKAHSFLKKYGLKTIFKHIFKSQKTKLKNTLLNNPQSLRSLDFYKLGLLCENLK</sequence>
<dbReference type="EMBL" id="FNUS01000003">
    <property type="protein sequence ID" value="SEG15627.1"/>
    <property type="molecule type" value="Genomic_DNA"/>
</dbReference>
<protein>
    <submittedName>
        <fullName evidence="5">Glycosyltransferase, GT2 family</fullName>
    </submittedName>
</protein>
<keyword evidence="2" id="KW-0328">Glycosyltransferase</keyword>
<dbReference type="InterPro" id="IPR001173">
    <property type="entry name" value="Glyco_trans_2-like"/>
</dbReference>
<evidence type="ECO:0000256" key="3">
    <source>
        <dbReference type="ARBA" id="ARBA00022679"/>
    </source>
</evidence>
<name>A0A1H5XW04_9FLAO</name>
<dbReference type="InterPro" id="IPR029044">
    <property type="entry name" value="Nucleotide-diphossugar_trans"/>
</dbReference>
<reference evidence="6" key="1">
    <citation type="submission" date="2016-10" db="EMBL/GenBank/DDBJ databases">
        <authorList>
            <person name="Varghese N."/>
            <person name="Submissions S."/>
        </authorList>
    </citation>
    <scope>NUCLEOTIDE SEQUENCE [LARGE SCALE GENOMIC DNA]</scope>
    <source>
        <strain evidence="6">DSM 21580</strain>
    </source>
</reference>
<dbReference type="RefSeq" id="WP_103913542.1">
    <property type="nucleotide sequence ID" value="NZ_FNUS01000003.1"/>
</dbReference>
<evidence type="ECO:0000256" key="2">
    <source>
        <dbReference type="ARBA" id="ARBA00022676"/>
    </source>
</evidence>
<evidence type="ECO:0000256" key="1">
    <source>
        <dbReference type="ARBA" id="ARBA00006739"/>
    </source>
</evidence>
<evidence type="ECO:0000313" key="6">
    <source>
        <dbReference type="Proteomes" id="UP000236738"/>
    </source>
</evidence>
<dbReference type="SUPFAM" id="SSF53448">
    <property type="entry name" value="Nucleotide-diphospho-sugar transferases"/>
    <property type="match status" value="1"/>
</dbReference>
<dbReference type="Gene3D" id="3.90.550.10">
    <property type="entry name" value="Spore Coat Polysaccharide Biosynthesis Protein SpsA, Chain A"/>
    <property type="match status" value="1"/>
</dbReference>
<comment type="similarity">
    <text evidence="1">Belongs to the glycosyltransferase 2 family.</text>
</comment>
<organism evidence="5 6">
    <name type="scientific">Halpernia humi</name>
    <dbReference type="NCBI Taxonomy" id="493375"/>
    <lineage>
        <taxon>Bacteria</taxon>
        <taxon>Pseudomonadati</taxon>
        <taxon>Bacteroidota</taxon>
        <taxon>Flavobacteriia</taxon>
        <taxon>Flavobacteriales</taxon>
        <taxon>Weeksellaceae</taxon>
        <taxon>Chryseobacterium group</taxon>
        <taxon>Halpernia</taxon>
    </lineage>
</organism>
<keyword evidence="6" id="KW-1185">Reference proteome</keyword>
<keyword evidence="3 5" id="KW-0808">Transferase</keyword>
<dbReference type="PANTHER" id="PTHR43179:SF12">
    <property type="entry name" value="GALACTOFURANOSYLTRANSFERASE GLFT2"/>
    <property type="match status" value="1"/>
</dbReference>
<gene>
    <name evidence="5" type="ORF">SAMN05421847_1568</name>
</gene>
<dbReference type="Proteomes" id="UP000236738">
    <property type="component" value="Unassembled WGS sequence"/>
</dbReference>